<dbReference type="InterPro" id="IPR032808">
    <property type="entry name" value="DoxX"/>
</dbReference>
<feature type="transmembrane region" description="Helical" evidence="7">
    <location>
        <begin position="6"/>
        <end position="26"/>
    </location>
</feature>
<accession>A0A1G2PIM8</accession>
<proteinExistence type="inferred from homology"/>
<sequence length="130" mass="13642">MTAESATLASLALRLVLGIIFVVHGFPKLVGEGPQQTAEFLRSLRIPAPILIAVFVGTLEVLGGIFLFVGYLTSLVAALFALEMIGTTLAIKLRQGLVGGYEFDLVIFAASIALVFLGGGAFSVDGFILQ</sequence>
<evidence type="ECO:0000256" key="3">
    <source>
        <dbReference type="ARBA" id="ARBA00022475"/>
    </source>
</evidence>
<feature type="transmembrane region" description="Helical" evidence="7">
    <location>
        <begin position="46"/>
        <end position="69"/>
    </location>
</feature>
<dbReference type="GO" id="GO:0005886">
    <property type="term" value="C:plasma membrane"/>
    <property type="evidence" value="ECO:0007669"/>
    <property type="project" value="UniProtKB-SubCell"/>
</dbReference>
<reference evidence="8 9" key="1">
    <citation type="journal article" date="2016" name="Nat. Commun.">
        <title>Thousands of microbial genomes shed light on interconnected biogeochemical processes in an aquifer system.</title>
        <authorList>
            <person name="Anantharaman K."/>
            <person name="Brown C.T."/>
            <person name="Hug L.A."/>
            <person name="Sharon I."/>
            <person name="Castelle C.J."/>
            <person name="Probst A.J."/>
            <person name="Thomas B.C."/>
            <person name="Singh A."/>
            <person name="Wilkins M.J."/>
            <person name="Karaoz U."/>
            <person name="Brodie E.L."/>
            <person name="Williams K.H."/>
            <person name="Hubbard S.S."/>
            <person name="Banfield J.F."/>
        </authorList>
    </citation>
    <scope>NUCLEOTIDE SEQUENCE [LARGE SCALE GENOMIC DNA]</scope>
</reference>
<feature type="transmembrane region" description="Helical" evidence="7">
    <location>
        <begin position="105"/>
        <end position="129"/>
    </location>
</feature>
<evidence type="ECO:0008006" key="10">
    <source>
        <dbReference type="Google" id="ProtNLM"/>
    </source>
</evidence>
<keyword evidence="5 7" id="KW-1133">Transmembrane helix</keyword>
<dbReference type="STRING" id="1802362.A2806_00860"/>
<evidence type="ECO:0000313" key="9">
    <source>
        <dbReference type="Proteomes" id="UP000177629"/>
    </source>
</evidence>
<feature type="transmembrane region" description="Helical" evidence="7">
    <location>
        <begin position="75"/>
        <end position="93"/>
    </location>
</feature>
<comment type="subcellular location">
    <subcellularLocation>
        <location evidence="1">Cell membrane</location>
        <topology evidence="1">Multi-pass membrane protein</topology>
    </subcellularLocation>
</comment>
<evidence type="ECO:0000256" key="1">
    <source>
        <dbReference type="ARBA" id="ARBA00004651"/>
    </source>
</evidence>
<evidence type="ECO:0000256" key="6">
    <source>
        <dbReference type="ARBA" id="ARBA00023136"/>
    </source>
</evidence>
<evidence type="ECO:0000256" key="2">
    <source>
        <dbReference type="ARBA" id="ARBA00006679"/>
    </source>
</evidence>
<name>A0A1G2PIM8_9BACT</name>
<dbReference type="InterPro" id="IPR051907">
    <property type="entry name" value="DoxX-like_oxidoreductase"/>
</dbReference>
<comment type="similarity">
    <text evidence="2">Belongs to the DoxX family.</text>
</comment>
<protein>
    <recommendedName>
        <fullName evidence="10">DoxX family protein</fullName>
    </recommendedName>
</protein>
<dbReference type="EMBL" id="MHSS01000008">
    <property type="protein sequence ID" value="OHA48185.1"/>
    <property type="molecule type" value="Genomic_DNA"/>
</dbReference>
<dbReference type="Proteomes" id="UP000177629">
    <property type="component" value="Unassembled WGS sequence"/>
</dbReference>
<keyword evidence="3" id="KW-1003">Cell membrane</keyword>
<keyword evidence="4 7" id="KW-0812">Transmembrane</keyword>
<evidence type="ECO:0000256" key="5">
    <source>
        <dbReference type="ARBA" id="ARBA00022989"/>
    </source>
</evidence>
<evidence type="ECO:0000256" key="7">
    <source>
        <dbReference type="SAM" id="Phobius"/>
    </source>
</evidence>
<gene>
    <name evidence="8" type="ORF">A2806_00860</name>
</gene>
<comment type="caution">
    <text evidence="8">The sequence shown here is derived from an EMBL/GenBank/DDBJ whole genome shotgun (WGS) entry which is preliminary data.</text>
</comment>
<dbReference type="PANTHER" id="PTHR33452">
    <property type="entry name" value="OXIDOREDUCTASE CATD-RELATED"/>
    <property type="match status" value="1"/>
</dbReference>
<dbReference type="PANTHER" id="PTHR33452:SF1">
    <property type="entry name" value="INNER MEMBRANE PROTEIN YPHA-RELATED"/>
    <property type="match status" value="1"/>
</dbReference>
<dbReference type="AlphaFoldDB" id="A0A1G2PIM8"/>
<evidence type="ECO:0000313" key="8">
    <source>
        <dbReference type="EMBL" id="OHA48185.1"/>
    </source>
</evidence>
<evidence type="ECO:0000256" key="4">
    <source>
        <dbReference type="ARBA" id="ARBA00022692"/>
    </source>
</evidence>
<keyword evidence="6 7" id="KW-0472">Membrane</keyword>
<organism evidence="8 9">
    <name type="scientific">Candidatus Terrybacteria bacterium RIFCSPHIGHO2_01_FULL_48_17</name>
    <dbReference type="NCBI Taxonomy" id="1802362"/>
    <lineage>
        <taxon>Bacteria</taxon>
        <taxon>Candidatus Terryibacteriota</taxon>
    </lineage>
</organism>
<dbReference type="Pfam" id="PF07681">
    <property type="entry name" value="DoxX"/>
    <property type="match status" value="1"/>
</dbReference>